<comment type="caution">
    <text evidence="10">The sequence shown here is derived from an EMBL/GenBank/DDBJ whole genome shotgun (WGS) entry which is preliminary data.</text>
</comment>
<keyword evidence="1" id="KW-0004">4Fe-4S</keyword>
<evidence type="ECO:0000256" key="7">
    <source>
        <dbReference type="PROSITE-ProRule" id="PRU00284"/>
    </source>
</evidence>
<dbReference type="InterPro" id="IPR009016">
    <property type="entry name" value="Fe_hydrogenase"/>
</dbReference>
<keyword evidence="4" id="KW-0411">Iron-sulfur</keyword>
<keyword evidence="2" id="KW-0479">Metal-binding</keyword>
<dbReference type="InterPro" id="IPR004090">
    <property type="entry name" value="Chemotax_Me-accpt_rcpt"/>
</dbReference>
<dbReference type="GO" id="GO:0016020">
    <property type="term" value="C:membrane"/>
    <property type="evidence" value="ECO:0007669"/>
    <property type="project" value="InterPro"/>
</dbReference>
<feature type="domain" description="Methyl-accepting transducer" evidence="8">
    <location>
        <begin position="374"/>
        <end position="441"/>
    </location>
</feature>
<dbReference type="GO" id="GO:0004888">
    <property type="term" value="F:transmembrane signaling receptor activity"/>
    <property type="evidence" value="ECO:0007669"/>
    <property type="project" value="InterPro"/>
</dbReference>
<dbReference type="PROSITE" id="PS50111">
    <property type="entry name" value="CHEMOTAXIS_TRANSDUC_2"/>
    <property type="match status" value="1"/>
</dbReference>
<dbReference type="EMBL" id="QKZK01000009">
    <property type="protein sequence ID" value="PZX17441.1"/>
    <property type="molecule type" value="Genomic_DNA"/>
</dbReference>
<name>A0A2W7NAV8_9BACT</name>
<dbReference type="GO" id="GO:0051539">
    <property type="term" value="F:4 iron, 4 sulfur cluster binding"/>
    <property type="evidence" value="ECO:0007669"/>
    <property type="project" value="UniProtKB-KW"/>
</dbReference>
<evidence type="ECO:0000259" key="9">
    <source>
        <dbReference type="PROSITE" id="PS51656"/>
    </source>
</evidence>
<evidence type="ECO:0000256" key="3">
    <source>
        <dbReference type="ARBA" id="ARBA00023004"/>
    </source>
</evidence>
<gene>
    <name evidence="10" type="ORF">LX69_01491</name>
</gene>
<dbReference type="Gene3D" id="1.10.287.950">
    <property type="entry name" value="Methyl-accepting chemotaxis protein"/>
    <property type="match status" value="1"/>
</dbReference>
<evidence type="ECO:0000256" key="1">
    <source>
        <dbReference type="ARBA" id="ARBA00022485"/>
    </source>
</evidence>
<keyword evidence="5 7" id="KW-0807">Transducer</keyword>
<dbReference type="SUPFAM" id="SSF58104">
    <property type="entry name" value="Methyl-accepting chemotaxis protein (MCP) signaling domain"/>
    <property type="match status" value="1"/>
</dbReference>
<evidence type="ECO:0000256" key="5">
    <source>
        <dbReference type="ARBA" id="ARBA00023224"/>
    </source>
</evidence>
<comment type="similarity">
    <text evidence="6">Belongs to the methyl-accepting chemotaxis (MCP) protein family.</text>
</comment>
<dbReference type="GO" id="GO:0006935">
    <property type="term" value="P:chemotaxis"/>
    <property type="evidence" value="ECO:0007669"/>
    <property type="project" value="InterPro"/>
</dbReference>
<accession>A0A2W7NAV8</accession>
<dbReference type="Pfam" id="PF04060">
    <property type="entry name" value="FeS"/>
    <property type="match status" value="1"/>
</dbReference>
<dbReference type="PRINTS" id="PR00260">
    <property type="entry name" value="CHEMTRNSDUCR"/>
</dbReference>
<dbReference type="SMART" id="SM00283">
    <property type="entry name" value="MA"/>
    <property type="match status" value="1"/>
</dbReference>
<dbReference type="SUPFAM" id="SSF53920">
    <property type="entry name" value="Fe-only hydrogenase"/>
    <property type="match status" value="1"/>
</dbReference>
<dbReference type="InterPro" id="IPR007202">
    <property type="entry name" value="4Fe-4S_dom"/>
</dbReference>
<evidence type="ECO:0000256" key="6">
    <source>
        <dbReference type="ARBA" id="ARBA00029447"/>
    </source>
</evidence>
<dbReference type="AlphaFoldDB" id="A0A2W7NAV8"/>
<dbReference type="PROSITE" id="PS51656">
    <property type="entry name" value="4FE4S"/>
    <property type="match status" value="1"/>
</dbReference>
<evidence type="ECO:0000256" key="4">
    <source>
        <dbReference type="ARBA" id="ARBA00023014"/>
    </source>
</evidence>
<dbReference type="GO" id="GO:0046872">
    <property type="term" value="F:metal ion binding"/>
    <property type="evidence" value="ECO:0007669"/>
    <property type="project" value="UniProtKB-KW"/>
</dbReference>
<proteinExistence type="inferred from homology"/>
<protein>
    <submittedName>
        <fullName evidence="10">Putative Fe-S cluster protein</fullName>
    </submittedName>
</protein>
<dbReference type="InterPro" id="IPR004108">
    <property type="entry name" value="Fe_hydrogenase_lsu_C"/>
</dbReference>
<evidence type="ECO:0000313" key="10">
    <source>
        <dbReference type="EMBL" id="PZX17441.1"/>
    </source>
</evidence>
<dbReference type="Gene3D" id="1.10.15.40">
    <property type="entry name" value="Electron transport complex subunit B, putative Fe-S cluster"/>
    <property type="match status" value="1"/>
</dbReference>
<dbReference type="OrthoDB" id="9793312at2"/>
<dbReference type="Pfam" id="PF00015">
    <property type="entry name" value="MCPsignal"/>
    <property type="match status" value="1"/>
</dbReference>
<organism evidence="10 11">
    <name type="scientific">Breznakibacter xylanolyticus</name>
    <dbReference type="NCBI Taxonomy" id="990"/>
    <lineage>
        <taxon>Bacteria</taxon>
        <taxon>Pseudomonadati</taxon>
        <taxon>Bacteroidota</taxon>
        <taxon>Bacteroidia</taxon>
        <taxon>Marinilabiliales</taxon>
        <taxon>Marinilabiliaceae</taxon>
        <taxon>Breznakibacter</taxon>
    </lineage>
</organism>
<sequence>MFDVSFGAELTVKSYLHHLKTEHPQCIIAQPCPVLVTYVEVYRPELIPYLAPADSPMVHTMKMIRTYYPQYAHHQIAVLSPCIAKRREFDAVGIGDYNVTMASLQQVMDFNHLQLDSFPDVVYDNPPAERAVLFSSPGGLLETARREMPGIENLARKIEGREMIYPYFNRLHDEIQQGNAPLLVDCLNCHMGCNGGPGTPSRHASVDHLEALVRHRSEALKHEYRQDALATEREYSVVLNDYWQEGLYERQYVDRSSLNRLRIPDDNQLAKVYADMKKFSDEDLINCASCGYGNCRDMAIAIFNGLNRKENCHHYKGTVITDVAVNLSNAIGQMTQFNDAIHQMMQDLSRMSVMMQNDFTTLNGRIDKDKQLLDEFDAIAQSIATIADKTDILAINAAIEAARAGEAGRGFNIVAGEVRKLSEQSSDETEKIKPRLKLIEQLFVDICQKIETALPHFAQTNRLTGEAAEMIRQSNQIQMEKLRSIGDEFKGLVKGRDEVVADEELEDFTERF</sequence>
<reference evidence="10 11" key="1">
    <citation type="submission" date="2018-06" db="EMBL/GenBank/DDBJ databases">
        <title>Genomic Encyclopedia of Archaeal and Bacterial Type Strains, Phase II (KMG-II): from individual species to whole genera.</title>
        <authorList>
            <person name="Goeker M."/>
        </authorList>
    </citation>
    <scope>NUCLEOTIDE SEQUENCE [LARGE SCALE GENOMIC DNA]</scope>
    <source>
        <strain evidence="10 11">DSM 6779</strain>
    </source>
</reference>
<dbReference type="Proteomes" id="UP000249239">
    <property type="component" value="Unassembled WGS sequence"/>
</dbReference>
<dbReference type="Gene3D" id="3.40.950.10">
    <property type="entry name" value="Fe-only Hydrogenase (Larger Subunit), Chain L, domain 3"/>
    <property type="match status" value="1"/>
</dbReference>
<dbReference type="Pfam" id="PF02906">
    <property type="entry name" value="Fe_hyd_lg_C"/>
    <property type="match status" value="1"/>
</dbReference>
<feature type="domain" description="4Fe-4S" evidence="9">
    <location>
        <begin position="268"/>
        <end position="329"/>
    </location>
</feature>
<keyword evidence="3" id="KW-0408">Iron</keyword>
<dbReference type="PANTHER" id="PTHR32089">
    <property type="entry name" value="METHYL-ACCEPTING CHEMOTAXIS PROTEIN MCPB"/>
    <property type="match status" value="1"/>
</dbReference>
<evidence type="ECO:0000256" key="2">
    <source>
        <dbReference type="ARBA" id="ARBA00022723"/>
    </source>
</evidence>
<keyword evidence="11" id="KW-1185">Reference proteome</keyword>
<dbReference type="InterPro" id="IPR004089">
    <property type="entry name" value="MCPsignal_dom"/>
</dbReference>
<dbReference type="PANTHER" id="PTHR32089:SF112">
    <property type="entry name" value="LYSOZYME-LIKE PROTEIN-RELATED"/>
    <property type="match status" value="1"/>
</dbReference>
<evidence type="ECO:0000313" key="11">
    <source>
        <dbReference type="Proteomes" id="UP000249239"/>
    </source>
</evidence>
<dbReference type="GO" id="GO:0007165">
    <property type="term" value="P:signal transduction"/>
    <property type="evidence" value="ECO:0007669"/>
    <property type="project" value="UniProtKB-KW"/>
</dbReference>
<evidence type="ECO:0000259" key="8">
    <source>
        <dbReference type="PROSITE" id="PS50111"/>
    </source>
</evidence>